<feature type="signal peptide" evidence="1">
    <location>
        <begin position="1"/>
        <end position="27"/>
    </location>
</feature>
<evidence type="ECO:0000313" key="3">
    <source>
        <dbReference type="EMBL" id="GGK40587.1"/>
    </source>
</evidence>
<keyword evidence="1" id="KW-0732">Signal</keyword>
<reference evidence="3 4" key="1">
    <citation type="journal article" date="2014" name="Int. J. Syst. Evol. Microbiol.">
        <title>Complete genome sequence of Corynebacterium casei LMG S-19264T (=DSM 44701T), isolated from a smear-ripened cheese.</title>
        <authorList>
            <consortium name="US DOE Joint Genome Institute (JGI-PGF)"/>
            <person name="Walter F."/>
            <person name="Albersmeier A."/>
            <person name="Kalinowski J."/>
            <person name="Ruckert C."/>
        </authorList>
    </citation>
    <scope>NUCLEOTIDE SEQUENCE [LARGE SCALE GENOMIC DNA]</scope>
    <source>
        <strain evidence="3 4">CGMCC 1.9161</strain>
    </source>
</reference>
<dbReference type="Proteomes" id="UP000600449">
    <property type="component" value="Unassembled WGS sequence"/>
</dbReference>
<evidence type="ECO:0000313" key="4">
    <source>
        <dbReference type="Proteomes" id="UP000600449"/>
    </source>
</evidence>
<name>A0A917V5J7_9HYPH</name>
<organism evidence="3 4">
    <name type="scientific">Salinarimonas ramus</name>
    <dbReference type="NCBI Taxonomy" id="690164"/>
    <lineage>
        <taxon>Bacteria</taxon>
        <taxon>Pseudomonadati</taxon>
        <taxon>Pseudomonadota</taxon>
        <taxon>Alphaproteobacteria</taxon>
        <taxon>Hyphomicrobiales</taxon>
        <taxon>Salinarimonadaceae</taxon>
        <taxon>Salinarimonas</taxon>
    </lineage>
</organism>
<sequence>MMRPLLAASTLAVAIALAGAATTGARAQTEAAPAAQTQFSESHLALAREVVTSSGMARSFQAVIPQMQEGLLRRYGRNPALLDDVTEVIRELEPEMELQRRAMVNRAARVIAARLSEEELTEIAAFFETDAGKRYVEVQPAILDGLISEMQVWSQELNEYLQIRVQAEMVERREAGGGEAATPAQ</sequence>
<dbReference type="Pfam" id="PF09832">
    <property type="entry name" value="DUF2059"/>
    <property type="match status" value="1"/>
</dbReference>
<dbReference type="EMBL" id="BMMF01000008">
    <property type="protein sequence ID" value="GGK40587.1"/>
    <property type="molecule type" value="Genomic_DNA"/>
</dbReference>
<keyword evidence="4" id="KW-1185">Reference proteome</keyword>
<evidence type="ECO:0000259" key="2">
    <source>
        <dbReference type="Pfam" id="PF09832"/>
    </source>
</evidence>
<proteinExistence type="predicted"/>
<dbReference type="InterPro" id="IPR018637">
    <property type="entry name" value="DUF2059"/>
</dbReference>
<dbReference type="RefSeq" id="WP_188913999.1">
    <property type="nucleotide sequence ID" value="NZ_BMMF01000008.1"/>
</dbReference>
<gene>
    <name evidence="3" type="ORF">GCM10011322_29680</name>
</gene>
<feature type="chain" id="PRO_5037248877" description="DUF2059 domain-containing protein" evidence="1">
    <location>
        <begin position="28"/>
        <end position="185"/>
    </location>
</feature>
<accession>A0A917V5J7</accession>
<feature type="domain" description="DUF2059" evidence="2">
    <location>
        <begin position="102"/>
        <end position="158"/>
    </location>
</feature>
<evidence type="ECO:0000256" key="1">
    <source>
        <dbReference type="SAM" id="SignalP"/>
    </source>
</evidence>
<protein>
    <recommendedName>
        <fullName evidence="2">DUF2059 domain-containing protein</fullName>
    </recommendedName>
</protein>
<dbReference type="AlphaFoldDB" id="A0A917V5J7"/>
<comment type="caution">
    <text evidence="3">The sequence shown here is derived from an EMBL/GenBank/DDBJ whole genome shotgun (WGS) entry which is preliminary data.</text>
</comment>